<keyword evidence="12" id="KW-1185">Reference proteome</keyword>
<comment type="similarity">
    <text evidence="3">Belongs to the glycosyl hydrolase 5 (cellulase A) family.</text>
</comment>
<sequence length="424" mass="47853">MDSTPPNSRRHLLSSSIILLLLIDWKQPTLTRATGIKGGFIRRKGIRLEDEDGKPFLVHGCNFYWLMYQAADESSRIMVDDVLRDSKSLGLNVGRTWAFNDGADRALQISPGIYGEKAFQGLDYAIAQAGKHGIRLVLSLINNFDAYGGRPQYVKWARDAGNYLPSNDSFFTHYVTRALKILTRVNSITGIAYKDDPTIMAWELMNEPRCVSDPSGDTLMEWVKEMGAWVKSIDNKHLLQVGMEGFYGSSTPGRRWANPNDIDGLGTDFIRMNQITHIDFATVHCYPDLWLPKLSESRQLSFLQIWVNIHIEDAEDFLDKPVLFTEFGKSDRSLDYKPSQRSDFFWTVYDSVFSSANSGGAAGGAMLWQLLPQGMDQWRDGFAVLANQSSSANVISWQSQRMKRVATNLFHSRSTPVTQLTSHV</sequence>
<protein>
    <recommendedName>
        <fullName evidence="4">mannan endo-1,4-beta-mannosidase</fullName>
        <ecNumber evidence="4">3.2.1.78</ecNumber>
    </recommendedName>
</protein>
<dbReference type="EC" id="3.2.1.78" evidence="4"/>
<evidence type="ECO:0000313" key="12">
    <source>
        <dbReference type="Proteomes" id="UP001605036"/>
    </source>
</evidence>
<keyword evidence="8" id="KW-0326">Glycosidase</keyword>
<dbReference type="Gene3D" id="3.20.20.80">
    <property type="entry name" value="Glycosidases"/>
    <property type="match status" value="1"/>
</dbReference>
<dbReference type="PANTHER" id="PTHR31451:SF39">
    <property type="entry name" value="MANNAN ENDO-1,4-BETA-MANNOSIDASE 1"/>
    <property type="match status" value="1"/>
</dbReference>
<comment type="caution">
    <text evidence="11">The sequence shown here is derived from an EMBL/GenBank/DDBJ whole genome shotgun (WGS) entry which is preliminary data.</text>
</comment>
<name>A0ABD1XL88_9MARC</name>
<dbReference type="InterPro" id="IPR001547">
    <property type="entry name" value="Glyco_hydro_5"/>
</dbReference>
<dbReference type="GO" id="GO:0016985">
    <property type="term" value="F:mannan endo-1,4-beta-mannosidase activity"/>
    <property type="evidence" value="ECO:0007669"/>
    <property type="project" value="UniProtKB-EC"/>
</dbReference>
<dbReference type="Proteomes" id="UP001605036">
    <property type="component" value="Unassembled WGS sequence"/>
</dbReference>
<comment type="catalytic activity">
    <reaction evidence="1">
        <text>Random hydrolysis of (1-&gt;4)-beta-D-mannosidic linkages in mannans, galactomannans and glucomannans.</text>
        <dbReference type="EC" id="3.2.1.78"/>
    </reaction>
</comment>
<feature type="chain" id="PRO_5044781019" description="mannan endo-1,4-beta-mannosidase" evidence="9">
    <location>
        <begin position="34"/>
        <end position="424"/>
    </location>
</feature>
<dbReference type="SUPFAM" id="SSF51445">
    <property type="entry name" value="(Trans)glycosidases"/>
    <property type="match status" value="1"/>
</dbReference>
<dbReference type="FunFam" id="3.20.20.80:FF:000313">
    <property type="entry name" value="Uncharacterized protein"/>
    <property type="match status" value="1"/>
</dbReference>
<evidence type="ECO:0000256" key="8">
    <source>
        <dbReference type="ARBA" id="ARBA00023295"/>
    </source>
</evidence>
<feature type="signal peptide" evidence="9">
    <location>
        <begin position="1"/>
        <end position="33"/>
    </location>
</feature>
<keyword evidence="6 9" id="KW-0732">Signal</keyword>
<evidence type="ECO:0000256" key="3">
    <source>
        <dbReference type="ARBA" id="ARBA00005641"/>
    </source>
</evidence>
<feature type="domain" description="Glycoside hydrolase family 5" evidence="10">
    <location>
        <begin position="40"/>
        <end position="369"/>
    </location>
</feature>
<evidence type="ECO:0000256" key="9">
    <source>
        <dbReference type="SAM" id="SignalP"/>
    </source>
</evidence>
<evidence type="ECO:0000256" key="5">
    <source>
        <dbReference type="ARBA" id="ARBA00022525"/>
    </source>
</evidence>
<dbReference type="InterPro" id="IPR017853">
    <property type="entry name" value="GH"/>
</dbReference>
<evidence type="ECO:0000256" key="4">
    <source>
        <dbReference type="ARBA" id="ARBA00012706"/>
    </source>
</evidence>
<reference evidence="11 12" key="1">
    <citation type="submission" date="2024-09" db="EMBL/GenBank/DDBJ databases">
        <title>Chromosome-scale assembly of Riccia fluitans.</title>
        <authorList>
            <person name="Paukszto L."/>
            <person name="Sawicki J."/>
            <person name="Karawczyk K."/>
            <person name="Piernik-Szablinska J."/>
            <person name="Szczecinska M."/>
            <person name="Mazdziarz M."/>
        </authorList>
    </citation>
    <scope>NUCLEOTIDE SEQUENCE [LARGE SCALE GENOMIC DNA]</scope>
    <source>
        <strain evidence="11">Rf_01</strain>
        <tissue evidence="11">Aerial parts of the thallus</tissue>
    </source>
</reference>
<dbReference type="AlphaFoldDB" id="A0ABD1XL88"/>
<keyword evidence="5" id="KW-0964">Secreted</keyword>
<evidence type="ECO:0000256" key="6">
    <source>
        <dbReference type="ARBA" id="ARBA00022729"/>
    </source>
</evidence>
<gene>
    <name evidence="11" type="ORF">R1flu_028280</name>
</gene>
<evidence type="ECO:0000313" key="11">
    <source>
        <dbReference type="EMBL" id="KAL2609707.1"/>
    </source>
</evidence>
<dbReference type="InterPro" id="IPR045053">
    <property type="entry name" value="MAN-like"/>
</dbReference>
<accession>A0ABD1XL88</accession>
<evidence type="ECO:0000256" key="2">
    <source>
        <dbReference type="ARBA" id="ARBA00004613"/>
    </source>
</evidence>
<dbReference type="GO" id="GO:0005576">
    <property type="term" value="C:extracellular region"/>
    <property type="evidence" value="ECO:0007669"/>
    <property type="project" value="UniProtKB-SubCell"/>
</dbReference>
<comment type="subcellular location">
    <subcellularLocation>
        <location evidence="2">Secreted</location>
    </subcellularLocation>
</comment>
<dbReference type="EMBL" id="JBHFFA010000008">
    <property type="protein sequence ID" value="KAL2609707.1"/>
    <property type="molecule type" value="Genomic_DNA"/>
</dbReference>
<organism evidence="11 12">
    <name type="scientific">Riccia fluitans</name>
    <dbReference type="NCBI Taxonomy" id="41844"/>
    <lineage>
        <taxon>Eukaryota</taxon>
        <taxon>Viridiplantae</taxon>
        <taxon>Streptophyta</taxon>
        <taxon>Embryophyta</taxon>
        <taxon>Marchantiophyta</taxon>
        <taxon>Marchantiopsida</taxon>
        <taxon>Marchantiidae</taxon>
        <taxon>Marchantiales</taxon>
        <taxon>Ricciaceae</taxon>
        <taxon>Riccia</taxon>
    </lineage>
</organism>
<evidence type="ECO:0000256" key="7">
    <source>
        <dbReference type="ARBA" id="ARBA00022801"/>
    </source>
</evidence>
<proteinExistence type="inferred from homology"/>
<dbReference type="PANTHER" id="PTHR31451">
    <property type="match status" value="1"/>
</dbReference>
<dbReference type="Pfam" id="PF26410">
    <property type="entry name" value="GH5_mannosidase"/>
    <property type="match status" value="1"/>
</dbReference>
<evidence type="ECO:0000259" key="10">
    <source>
        <dbReference type="Pfam" id="PF26410"/>
    </source>
</evidence>
<evidence type="ECO:0000256" key="1">
    <source>
        <dbReference type="ARBA" id="ARBA00001678"/>
    </source>
</evidence>
<keyword evidence="7" id="KW-0378">Hydrolase</keyword>